<name>D8SGH4_SELML</name>
<dbReference type="EMBL" id="GL377618">
    <property type="protein sequence ID" value="EFJ16691.1"/>
    <property type="molecule type" value="Genomic_DNA"/>
</dbReference>
<keyword evidence="2" id="KW-1185">Reference proteome</keyword>
<organism evidence="2">
    <name type="scientific">Selaginella moellendorffii</name>
    <name type="common">Spikemoss</name>
    <dbReference type="NCBI Taxonomy" id="88036"/>
    <lineage>
        <taxon>Eukaryota</taxon>
        <taxon>Viridiplantae</taxon>
        <taxon>Streptophyta</taxon>
        <taxon>Embryophyta</taxon>
        <taxon>Tracheophyta</taxon>
        <taxon>Lycopodiopsida</taxon>
        <taxon>Selaginellales</taxon>
        <taxon>Selaginellaceae</taxon>
        <taxon>Selaginella</taxon>
    </lineage>
</organism>
<accession>D8SGH4</accession>
<dbReference type="KEGG" id="smo:SELMODRAFT_421827"/>
<dbReference type="HOGENOM" id="CLU_1423730_0_0_1"/>
<reference evidence="1 2" key="1">
    <citation type="journal article" date="2011" name="Science">
        <title>The Selaginella genome identifies genetic changes associated with the evolution of vascular plants.</title>
        <authorList>
            <person name="Banks J.A."/>
            <person name="Nishiyama T."/>
            <person name="Hasebe M."/>
            <person name="Bowman J.L."/>
            <person name="Gribskov M."/>
            <person name="dePamphilis C."/>
            <person name="Albert V.A."/>
            <person name="Aono N."/>
            <person name="Aoyama T."/>
            <person name="Ambrose B.A."/>
            <person name="Ashton N.W."/>
            <person name="Axtell M.J."/>
            <person name="Barker E."/>
            <person name="Barker M.S."/>
            <person name="Bennetzen J.L."/>
            <person name="Bonawitz N.D."/>
            <person name="Chapple C."/>
            <person name="Cheng C."/>
            <person name="Correa L.G."/>
            <person name="Dacre M."/>
            <person name="DeBarry J."/>
            <person name="Dreyer I."/>
            <person name="Elias M."/>
            <person name="Engstrom E.M."/>
            <person name="Estelle M."/>
            <person name="Feng L."/>
            <person name="Finet C."/>
            <person name="Floyd S.K."/>
            <person name="Frommer W.B."/>
            <person name="Fujita T."/>
            <person name="Gramzow L."/>
            <person name="Gutensohn M."/>
            <person name="Harholt J."/>
            <person name="Hattori M."/>
            <person name="Heyl A."/>
            <person name="Hirai T."/>
            <person name="Hiwatashi Y."/>
            <person name="Ishikawa M."/>
            <person name="Iwata M."/>
            <person name="Karol K.G."/>
            <person name="Koehler B."/>
            <person name="Kolukisaoglu U."/>
            <person name="Kubo M."/>
            <person name="Kurata T."/>
            <person name="Lalonde S."/>
            <person name="Li K."/>
            <person name="Li Y."/>
            <person name="Litt A."/>
            <person name="Lyons E."/>
            <person name="Manning G."/>
            <person name="Maruyama T."/>
            <person name="Michael T.P."/>
            <person name="Mikami K."/>
            <person name="Miyazaki S."/>
            <person name="Morinaga S."/>
            <person name="Murata T."/>
            <person name="Mueller-Roeber B."/>
            <person name="Nelson D.R."/>
            <person name="Obara M."/>
            <person name="Oguri Y."/>
            <person name="Olmstead R.G."/>
            <person name="Onodera N."/>
            <person name="Petersen B.L."/>
            <person name="Pils B."/>
            <person name="Prigge M."/>
            <person name="Rensing S.A."/>
            <person name="Riano-Pachon D.M."/>
            <person name="Roberts A.W."/>
            <person name="Sato Y."/>
            <person name="Scheller H.V."/>
            <person name="Schulz B."/>
            <person name="Schulz C."/>
            <person name="Shakirov E.V."/>
            <person name="Shibagaki N."/>
            <person name="Shinohara N."/>
            <person name="Shippen D.E."/>
            <person name="Soerensen I."/>
            <person name="Sotooka R."/>
            <person name="Sugimoto N."/>
            <person name="Sugita M."/>
            <person name="Sumikawa N."/>
            <person name="Tanurdzic M."/>
            <person name="Theissen G."/>
            <person name="Ulvskov P."/>
            <person name="Wakazuki S."/>
            <person name="Weng J.K."/>
            <person name="Willats W.W."/>
            <person name="Wipf D."/>
            <person name="Wolf P.G."/>
            <person name="Yang L."/>
            <person name="Zimmer A.D."/>
            <person name="Zhu Q."/>
            <person name="Mitros T."/>
            <person name="Hellsten U."/>
            <person name="Loque D."/>
            <person name="Otillar R."/>
            <person name="Salamov A."/>
            <person name="Schmutz J."/>
            <person name="Shapiro H."/>
            <person name="Lindquist E."/>
            <person name="Lucas S."/>
            <person name="Rokhsar D."/>
            <person name="Grigoriev I.V."/>
        </authorList>
    </citation>
    <scope>NUCLEOTIDE SEQUENCE [LARGE SCALE GENOMIC DNA]</scope>
</reference>
<dbReference type="InParanoid" id="D8SGH4"/>
<dbReference type="AlphaFoldDB" id="D8SGH4"/>
<protein>
    <submittedName>
        <fullName evidence="1">Uncharacterized protein</fullName>
    </submittedName>
</protein>
<dbReference type="Proteomes" id="UP000001514">
    <property type="component" value="Unassembled WGS sequence"/>
</dbReference>
<proteinExistence type="predicted"/>
<dbReference type="Gramene" id="EFJ16691">
    <property type="protein sequence ID" value="EFJ16691"/>
    <property type="gene ID" value="SELMODRAFT_421827"/>
</dbReference>
<gene>
    <name evidence="1" type="ORF">SELMODRAFT_421827</name>
</gene>
<evidence type="ECO:0000313" key="1">
    <source>
        <dbReference type="EMBL" id="EFJ16691.1"/>
    </source>
</evidence>
<evidence type="ECO:0000313" key="2">
    <source>
        <dbReference type="Proteomes" id="UP000001514"/>
    </source>
</evidence>
<sequence length="191" mass="21893">MGWPLYNTLMSSQSNIRKQSESHVYSELSNVTDAIVYSCLTHKAPRSSLRSSSLPHWPARSSEEPGKLRWKLSEVPRERSSLWRFQELFCRRRSSLNKLPVLAKRAAVIIMETLASILAPGSAHSQDVPDVLLRIIQKPVVTHISSRDYFKCYQVQTSMNWYGISSMRECQSFASMKLMGRRLSSNLEGHY</sequence>